<accession>A0A1G8TQM1</accession>
<dbReference type="OrthoDB" id="2584627at2"/>
<keyword evidence="2" id="KW-1185">Reference proteome</keyword>
<gene>
    <name evidence="1" type="ORF">SAMN05216192_11753</name>
</gene>
<dbReference type="RefSeq" id="WP_090715457.1">
    <property type="nucleotide sequence ID" value="NZ_CBCSKY010000024.1"/>
</dbReference>
<organism evidence="1 2">
    <name type="scientific">Paenibacillus typhae</name>
    <dbReference type="NCBI Taxonomy" id="1174501"/>
    <lineage>
        <taxon>Bacteria</taxon>
        <taxon>Bacillati</taxon>
        <taxon>Bacillota</taxon>
        <taxon>Bacilli</taxon>
        <taxon>Bacillales</taxon>
        <taxon>Paenibacillaceae</taxon>
        <taxon>Paenibacillus</taxon>
    </lineage>
</organism>
<dbReference type="EMBL" id="FNDX01000017">
    <property type="protein sequence ID" value="SDJ43876.1"/>
    <property type="molecule type" value="Genomic_DNA"/>
</dbReference>
<proteinExistence type="predicted"/>
<sequence>MSEFTSGHILRATDRDIVRKHAVSGSVIIQLNAQYIAYLIEDTYNSGPAPEHIQLLSVEAPVLYFYNFADHEWGYQLIHQGKEIATLHIAYEYEEEIVFHTAEERYPESDFTELLLGGTLEKIREELEAASVFEQKLEELFNDSRPEQFQLLGASGEKIEQLREILSLSFINRNINQAMELSDKFKEILGIEEMSYIRHERVVESEDYDELF</sequence>
<protein>
    <submittedName>
        <fullName evidence="1">Uncharacterized protein</fullName>
    </submittedName>
</protein>
<reference evidence="2" key="1">
    <citation type="submission" date="2016-10" db="EMBL/GenBank/DDBJ databases">
        <authorList>
            <person name="Varghese N."/>
            <person name="Submissions S."/>
        </authorList>
    </citation>
    <scope>NUCLEOTIDE SEQUENCE [LARGE SCALE GENOMIC DNA]</scope>
    <source>
        <strain evidence="2">CGMCC 1.11012</strain>
    </source>
</reference>
<name>A0A1G8TQM1_9BACL</name>
<evidence type="ECO:0000313" key="1">
    <source>
        <dbReference type="EMBL" id="SDJ43876.1"/>
    </source>
</evidence>
<dbReference type="AlphaFoldDB" id="A0A1G8TQM1"/>
<dbReference type="Proteomes" id="UP000199050">
    <property type="component" value="Unassembled WGS sequence"/>
</dbReference>
<evidence type="ECO:0000313" key="2">
    <source>
        <dbReference type="Proteomes" id="UP000199050"/>
    </source>
</evidence>